<name>E0STI8_IGNAA</name>
<organism evidence="1 2">
    <name type="scientific">Ignisphaera aggregans (strain DSM 17230 / JCM 13409 / AQ1.S1)</name>
    <dbReference type="NCBI Taxonomy" id="583356"/>
    <lineage>
        <taxon>Archaea</taxon>
        <taxon>Thermoproteota</taxon>
        <taxon>Thermoprotei</taxon>
        <taxon>Desulfurococcales</taxon>
        <taxon>Desulfurococcaceae</taxon>
        <taxon>Ignisphaera</taxon>
    </lineage>
</organism>
<dbReference type="HOGENOM" id="CLU_914014_0_0_2"/>
<sequence>MRILTAVIISVLLTVAVLAIYLVPMLFQRPSPPPPLEELVPQLRVEEGGKKAVITEPLSWAEVYKLFLMDRASYDYVVPMCRDSFRLQPLEFEYRKLRVNYSDPCPVVRERFSELLYDSCYSLLLDNNCYWLKKLCYSTEKEWYITLAIVPPLAEKYASRYKNYSIWTIIHFENKSMVIEFYNAVDPTERNEFLNRYEQLVKSYPKVVVIMEIGVMRFWYEEYKLLEETGTPYIIVFKLAENTFVKELIDEHLEKYDEQLKFIGLDGALYVDGALKAVYTVSKAWCEEVNVPCTTTLDDLLKIE</sequence>
<dbReference type="EMBL" id="CP002098">
    <property type="protein sequence ID" value="ADM28774.1"/>
    <property type="molecule type" value="Genomic_DNA"/>
</dbReference>
<gene>
    <name evidence="1" type="ordered locus">Igag_1982</name>
</gene>
<evidence type="ECO:0000313" key="2">
    <source>
        <dbReference type="Proteomes" id="UP000001304"/>
    </source>
</evidence>
<accession>E0STI8</accession>
<dbReference type="BioCyc" id="IAGG583356:GHAH-1971-MONOMER"/>
<dbReference type="STRING" id="583356.Igag_1982"/>
<evidence type="ECO:0000313" key="1">
    <source>
        <dbReference type="EMBL" id="ADM28774.1"/>
    </source>
</evidence>
<keyword evidence="2" id="KW-1185">Reference proteome</keyword>
<reference evidence="1 2" key="1">
    <citation type="journal article" date="2010" name="Stand. Genomic Sci.">
        <title>Complete genome sequence of Ignisphaera aggregans type strain (AQ1.S1).</title>
        <authorList>
            <person name="Goker M."/>
            <person name="Held B."/>
            <person name="Lapidus A."/>
            <person name="Nolan M."/>
            <person name="Spring S."/>
            <person name="Yasawong M."/>
            <person name="Lucas S."/>
            <person name="Glavina Del Rio T."/>
            <person name="Tice H."/>
            <person name="Cheng J.F."/>
            <person name="Goodwin L."/>
            <person name="Tapia R."/>
            <person name="Pitluck S."/>
            <person name="Liolios K."/>
            <person name="Ivanova N."/>
            <person name="Mavromatis K."/>
            <person name="Mikhailova N."/>
            <person name="Pati A."/>
            <person name="Chen A."/>
            <person name="Palaniappan K."/>
            <person name="Brambilla E."/>
            <person name="Land M."/>
            <person name="Hauser L."/>
            <person name="Chang Y.J."/>
            <person name="Jeffries C.D."/>
            <person name="Brettin T."/>
            <person name="Detter J.C."/>
            <person name="Han C."/>
            <person name="Rohde M."/>
            <person name="Sikorski J."/>
            <person name="Woyke T."/>
            <person name="Bristow J."/>
            <person name="Eisen J.A."/>
            <person name="Markowitz V."/>
            <person name="Hugenholtz P."/>
            <person name="Kyrpides N.C."/>
            <person name="Klenk H.P."/>
        </authorList>
    </citation>
    <scope>NUCLEOTIDE SEQUENCE [LARGE SCALE GENOMIC DNA]</scope>
    <source>
        <strain evidence="2">DSM 17230 / JCM 13409 / AQ1.S1</strain>
    </source>
</reference>
<protein>
    <submittedName>
        <fullName evidence="1">Uncharacterized protein</fullName>
    </submittedName>
</protein>
<dbReference type="Proteomes" id="UP000001304">
    <property type="component" value="Chromosome"/>
</dbReference>
<dbReference type="AlphaFoldDB" id="E0STI8"/>
<proteinExistence type="predicted"/>
<dbReference type="KEGG" id="iag:Igag_1982"/>